<reference evidence="10" key="1">
    <citation type="submission" date="2014-02" db="EMBL/GenBank/DDBJ databases">
        <title>Expanding our view of genomic diversity in Candidatus Accumulibacter clades.</title>
        <authorList>
            <person name="Skennerton C.T."/>
            <person name="Barr J.J."/>
            <person name="Slater F.R."/>
            <person name="Bond P.L."/>
            <person name="Tyson G.W."/>
        </authorList>
    </citation>
    <scope>NUCLEOTIDE SEQUENCE [LARGE SCALE GENOMIC DNA]</scope>
</reference>
<evidence type="ECO:0000256" key="2">
    <source>
        <dbReference type="ARBA" id="ARBA00022475"/>
    </source>
</evidence>
<feature type="transmembrane region" description="Helical" evidence="9">
    <location>
        <begin position="99"/>
        <end position="119"/>
    </location>
</feature>
<dbReference type="GO" id="GO:0016763">
    <property type="term" value="F:pentosyltransferase activity"/>
    <property type="evidence" value="ECO:0007669"/>
    <property type="project" value="TreeGrafter"/>
</dbReference>
<dbReference type="PANTHER" id="PTHR33908:SF11">
    <property type="entry name" value="MEMBRANE PROTEIN"/>
    <property type="match status" value="1"/>
</dbReference>
<evidence type="ECO:0000256" key="8">
    <source>
        <dbReference type="SAM" id="MobiDB-lite"/>
    </source>
</evidence>
<feature type="transmembrane region" description="Helical" evidence="9">
    <location>
        <begin position="126"/>
        <end position="143"/>
    </location>
</feature>
<feature type="transmembrane region" description="Helical" evidence="9">
    <location>
        <begin position="350"/>
        <end position="373"/>
    </location>
</feature>
<evidence type="ECO:0000256" key="5">
    <source>
        <dbReference type="ARBA" id="ARBA00022692"/>
    </source>
</evidence>
<dbReference type="AlphaFoldDB" id="A0A080MDM0"/>
<feature type="transmembrane region" description="Helical" evidence="9">
    <location>
        <begin position="393"/>
        <end position="413"/>
    </location>
</feature>
<comment type="caution">
    <text evidence="10">The sequence shown here is derived from an EMBL/GenBank/DDBJ whole genome shotgun (WGS) entry which is preliminary data.</text>
</comment>
<feature type="transmembrane region" description="Helical" evidence="9">
    <location>
        <begin position="215"/>
        <end position="236"/>
    </location>
</feature>
<evidence type="ECO:0000256" key="3">
    <source>
        <dbReference type="ARBA" id="ARBA00022676"/>
    </source>
</evidence>
<feature type="transmembrane region" description="Helical" evidence="9">
    <location>
        <begin position="322"/>
        <end position="338"/>
    </location>
</feature>
<feature type="compositionally biased region" description="Basic and acidic residues" evidence="8">
    <location>
        <begin position="536"/>
        <end position="548"/>
    </location>
</feature>
<keyword evidence="5 9" id="KW-0812">Transmembrane</keyword>
<accession>A0A080MDM0</accession>
<name>A0A080MDM0_9PROT</name>
<feature type="transmembrane region" description="Helical" evidence="9">
    <location>
        <begin position="425"/>
        <end position="444"/>
    </location>
</feature>
<keyword evidence="7 9" id="KW-0472">Membrane</keyword>
<comment type="subcellular location">
    <subcellularLocation>
        <location evidence="1">Cell membrane</location>
        <topology evidence="1">Multi-pass membrane protein</topology>
    </subcellularLocation>
</comment>
<evidence type="ECO:0008006" key="12">
    <source>
        <dbReference type="Google" id="ProtNLM"/>
    </source>
</evidence>
<dbReference type="InterPro" id="IPR050297">
    <property type="entry name" value="LipidA_mod_glycosyltrf_83"/>
</dbReference>
<feature type="transmembrane region" description="Helical" evidence="9">
    <location>
        <begin position="266"/>
        <end position="286"/>
    </location>
</feature>
<evidence type="ECO:0000256" key="6">
    <source>
        <dbReference type="ARBA" id="ARBA00022989"/>
    </source>
</evidence>
<feature type="transmembrane region" description="Helical" evidence="9">
    <location>
        <begin position="298"/>
        <end position="316"/>
    </location>
</feature>
<organism evidence="10 11">
    <name type="scientific">Candidatus Accumulibacter cognatus</name>
    <dbReference type="NCBI Taxonomy" id="2954383"/>
    <lineage>
        <taxon>Bacteria</taxon>
        <taxon>Pseudomonadati</taxon>
        <taxon>Pseudomonadota</taxon>
        <taxon>Betaproteobacteria</taxon>
        <taxon>Candidatus Accumulibacter</taxon>
    </lineage>
</organism>
<proteinExistence type="predicted"/>
<feature type="transmembrane region" description="Helical" evidence="9">
    <location>
        <begin position="19"/>
        <end position="36"/>
    </location>
</feature>
<evidence type="ECO:0000313" key="10">
    <source>
        <dbReference type="EMBL" id="KFB75324.1"/>
    </source>
</evidence>
<gene>
    <name evidence="10" type="ORF">AW06_003630</name>
</gene>
<keyword evidence="2" id="KW-1003">Cell membrane</keyword>
<sequence>MPAQAEHARFRGVPLPPNGWTLVVLLVLYICTGLIGHDPWRNDDAVTIGIVHDLVTSGNWLTPSLAGRPYPDAPFYYWLAASCSKMLSWLLPLHEATRLASGVFTLLALGFIFLAACELHGREQAPAAPLLLAGSIGFLFHAHEAQPMLATLTAHTAAYWGLTQLDRRPLRGASWFGSALGLGFLANGLAAMLPLLPVAVFVVWRSAHRQRLAMLLLGSLLFACALAGGWLAALFVTSPEYLAAFLQGELTQLGANGQPLLAVQRLLLMLPWYAWPASPLACWALWAKRRQWTTTPLAMPMFAFVVSLLMVGIAIGARSAPALLLLPPLVLLAVPGVASLRRGAANAFDWFGMITFSLLALLAWIGWCAMVFGWPERLARQAVRLEPGFVGHFSILGASLALLGTLVWCWLIVTSPRSPMRGIMHWMAGLTLFWLLIVTLWMPWIDYGKTYRQVSASLAKALPEKRHCIAGANLADSIIASLDYFDGIRTILATSTAGKKCDWLLIHGSPRDGSSPAASGWRKVWDGGRPAERRDADRLHLYQRDARRGGSSPGR</sequence>
<evidence type="ECO:0000256" key="7">
    <source>
        <dbReference type="ARBA" id="ARBA00023136"/>
    </source>
</evidence>
<keyword evidence="11" id="KW-1185">Reference proteome</keyword>
<evidence type="ECO:0000256" key="1">
    <source>
        <dbReference type="ARBA" id="ARBA00004651"/>
    </source>
</evidence>
<dbReference type="STRING" id="1453999.AW06_003630"/>
<dbReference type="PANTHER" id="PTHR33908">
    <property type="entry name" value="MANNOSYLTRANSFERASE YKCB-RELATED"/>
    <property type="match status" value="1"/>
</dbReference>
<dbReference type="GO" id="GO:0009103">
    <property type="term" value="P:lipopolysaccharide biosynthetic process"/>
    <property type="evidence" value="ECO:0007669"/>
    <property type="project" value="UniProtKB-ARBA"/>
</dbReference>
<protein>
    <recommendedName>
        <fullName evidence="12">Glycosyltransferase RgtA/B/C/D-like domain-containing protein</fullName>
    </recommendedName>
</protein>
<keyword evidence="3" id="KW-0328">Glycosyltransferase</keyword>
<evidence type="ECO:0000313" key="11">
    <source>
        <dbReference type="Proteomes" id="UP000021315"/>
    </source>
</evidence>
<dbReference type="EMBL" id="JDST02000095">
    <property type="protein sequence ID" value="KFB75324.1"/>
    <property type="molecule type" value="Genomic_DNA"/>
</dbReference>
<dbReference type="GO" id="GO:0005886">
    <property type="term" value="C:plasma membrane"/>
    <property type="evidence" value="ECO:0007669"/>
    <property type="project" value="UniProtKB-SubCell"/>
</dbReference>
<dbReference type="Proteomes" id="UP000021315">
    <property type="component" value="Unassembled WGS sequence"/>
</dbReference>
<evidence type="ECO:0000256" key="9">
    <source>
        <dbReference type="SAM" id="Phobius"/>
    </source>
</evidence>
<feature type="transmembrane region" description="Helical" evidence="9">
    <location>
        <begin position="175"/>
        <end position="203"/>
    </location>
</feature>
<keyword evidence="6 9" id="KW-1133">Transmembrane helix</keyword>
<keyword evidence="4" id="KW-0808">Transferase</keyword>
<feature type="region of interest" description="Disordered" evidence="8">
    <location>
        <begin position="536"/>
        <end position="555"/>
    </location>
</feature>
<evidence type="ECO:0000256" key="4">
    <source>
        <dbReference type="ARBA" id="ARBA00022679"/>
    </source>
</evidence>